<reference evidence="2" key="1">
    <citation type="journal article" date="2010" name="Genome Biol.">
        <title>Genome sequence of the necrotrophic plant pathogen Pythium ultimum reveals original pathogenicity mechanisms and effector repertoire.</title>
        <authorList>
            <person name="Levesque C.A."/>
            <person name="Brouwer H."/>
            <person name="Cano L."/>
            <person name="Hamilton J.P."/>
            <person name="Holt C."/>
            <person name="Huitema E."/>
            <person name="Raffaele S."/>
            <person name="Robideau G.P."/>
            <person name="Thines M."/>
            <person name="Win J."/>
            <person name="Zerillo M.M."/>
            <person name="Beakes G.W."/>
            <person name="Boore J.L."/>
            <person name="Busam D."/>
            <person name="Dumas B."/>
            <person name="Ferriera S."/>
            <person name="Fuerstenberg S.I."/>
            <person name="Gachon C.M."/>
            <person name="Gaulin E."/>
            <person name="Govers F."/>
            <person name="Grenville-Briggs L."/>
            <person name="Horner N."/>
            <person name="Hostetler J."/>
            <person name="Jiang R.H."/>
            <person name="Johnson J."/>
            <person name="Krajaejun T."/>
            <person name="Lin H."/>
            <person name="Meijer H.J."/>
            <person name="Moore B."/>
            <person name="Morris P."/>
            <person name="Phuntmart V."/>
            <person name="Puiu D."/>
            <person name="Shetty J."/>
            <person name="Stajich J.E."/>
            <person name="Tripathy S."/>
            <person name="Wawra S."/>
            <person name="van West P."/>
            <person name="Whitty B.R."/>
            <person name="Coutinho P.M."/>
            <person name="Henrissat B."/>
            <person name="Martin F."/>
            <person name="Thomas P.D."/>
            <person name="Tyler B.M."/>
            <person name="De Vries R.P."/>
            <person name="Kamoun S."/>
            <person name="Yandell M."/>
            <person name="Tisserat N."/>
            <person name="Buell C.R."/>
        </authorList>
    </citation>
    <scope>NUCLEOTIDE SEQUENCE</scope>
    <source>
        <strain evidence="2">DAOM:BR144</strain>
    </source>
</reference>
<dbReference type="HOGENOM" id="CLU_548036_0_0_1"/>
<reference evidence="2" key="2">
    <citation type="submission" date="2010-04" db="EMBL/GenBank/DDBJ databases">
        <authorList>
            <person name="Buell R."/>
            <person name="Hamilton J."/>
            <person name="Hostetler J."/>
        </authorList>
    </citation>
    <scope>NUCLEOTIDE SEQUENCE [LARGE SCALE GENOMIC DNA]</scope>
    <source>
        <strain evidence="2">DAOM:BR144</strain>
    </source>
</reference>
<dbReference type="EMBL" id="GL376574">
    <property type="status" value="NOT_ANNOTATED_CDS"/>
    <property type="molecule type" value="Genomic_DNA"/>
</dbReference>
<dbReference type="InParanoid" id="K3XBE4"/>
<accession>K3XBE4</accession>
<dbReference type="EnsemblProtists" id="PYU1_T014543">
    <property type="protein sequence ID" value="PYU1_T014543"/>
    <property type="gene ID" value="PYU1_G014512"/>
</dbReference>
<reference evidence="1" key="3">
    <citation type="submission" date="2015-02" db="UniProtKB">
        <authorList>
            <consortium name="EnsemblProtists"/>
        </authorList>
    </citation>
    <scope>IDENTIFICATION</scope>
    <source>
        <strain evidence="1">DAOM BR144</strain>
    </source>
</reference>
<evidence type="ECO:0000313" key="2">
    <source>
        <dbReference type="Proteomes" id="UP000019132"/>
    </source>
</evidence>
<protein>
    <submittedName>
        <fullName evidence="1">Uncharacterized protein</fullName>
    </submittedName>
</protein>
<name>K3XBE4_GLOUD</name>
<dbReference type="eggNOG" id="ENOG502S3TT">
    <property type="taxonomic scope" value="Eukaryota"/>
</dbReference>
<evidence type="ECO:0000313" key="1">
    <source>
        <dbReference type="EnsemblProtists" id="PYU1_T014543"/>
    </source>
</evidence>
<keyword evidence="2" id="KW-1185">Reference proteome</keyword>
<proteinExistence type="predicted"/>
<dbReference type="AlphaFoldDB" id="K3XBE4"/>
<dbReference type="InterPro" id="IPR011990">
    <property type="entry name" value="TPR-like_helical_dom_sf"/>
</dbReference>
<sequence>MITDALKFVKAALGDVLEAFPRDIRLSLYAKFCDEYDSPMTTHLEPVLRKRLIDDEVRHVMFSPTPAQYRFYAALLSLRSADGSATERQLWPQVLQKRATTLFYLKHARNWDLVVEFVMLDGLQVLADMFLHQDLQVRGQAIDSFVQITSNPRFDWFNDPVGYHDKVLHSKMIGLAAPSSPFMRNLMQNIQLYDPKHAKQLLELSDANSNHSVRLPGGTYVMLQVLAFFLSWVRKFYTQPRNELRLSRELLDLLENWPDRTQSEEPAELELARQVYEDFSRWPPAEESRDPDTLDNSRGLISASGDSALSGHLVDETDFYFSRELVERMLAKGDRQDDEPEEYKAIELCSEAIAAKMCLLDAYLLRARALVQLLERKTSTKMSNQSTDLHSDVHRCLDDCASVLSIDSANVLAWKYRLRVFAAMELWAEAQELLDEWFPADKGDTERLFLPEDINFFRAQREAVTEKLRIKLEKDALQQQLHAKKQTKQEASRFACKA</sequence>
<dbReference type="VEuPathDB" id="FungiDB:PYU1_G014512"/>
<dbReference type="Gene3D" id="1.25.40.10">
    <property type="entry name" value="Tetratricopeptide repeat domain"/>
    <property type="match status" value="1"/>
</dbReference>
<organism evidence="1 2">
    <name type="scientific">Globisporangium ultimum (strain ATCC 200006 / CBS 805.95 / DAOM BR144)</name>
    <name type="common">Pythium ultimum</name>
    <dbReference type="NCBI Taxonomy" id="431595"/>
    <lineage>
        <taxon>Eukaryota</taxon>
        <taxon>Sar</taxon>
        <taxon>Stramenopiles</taxon>
        <taxon>Oomycota</taxon>
        <taxon>Peronosporomycetes</taxon>
        <taxon>Pythiales</taxon>
        <taxon>Pythiaceae</taxon>
        <taxon>Globisporangium</taxon>
    </lineage>
</organism>
<dbReference type="Proteomes" id="UP000019132">
    <property type="component" value="Unassembled WGS sequence"/>
</dbReference>